<dbReference type="UniPathway" id="UPA00539"/>
<name>A0A239PKX9_9RHOB</name>
<dbReference type="Gene3D" id="1.10.10.1150">
    <property type="entry name" value="Coenzyme PQQ synthesis protein D (PqqD)"/>
    <property type="match status" value="1"/>
</dbReference>
<evidence type="ECO:0000256" key="2">
    <source>
        <dbReference type="ARBA" id="ARBA00011741"/>
    </source>
</evidence>
<dbReference type="InterPro" id="IPR008792">
    <property type="entry name" value="PQQD"/>
</dbReference>
<accession>A0A239PKX9</accession>
<keyword evidence="5" id="KW-1185">Reference proteome</keyword>
<dbReference type="EMBL" id="FZQB01000001">
    <property type="protein sequence ID" value="SNT68468.1"/>
    <property type="molecule type" value="Genomic_DNA"/>
</dbReference>
<evidence type="ECO:0000313" key="5">
    <source>
        <dbReference type="Proteomes" id="UP000198307"/>
    </source>
</evidence>
<keyword evidence="3" id="KW-0884">PQQ biosynthesis</keyword>
<proteinExistence type="predicted"/>
<dbReference type="Proteomes" id="UP000198307">
    <property type="component" value="Unassembled WGS sequence"/>
</dbReference>
<dbReference type="GO" id="GO:0048038">
    <property type="term" value="F:quinone binding"/>
    <property type="evidence" value="ECO:0007669"/>
    <property type="project" value="InterPro"/>
</dbReference>
<dbReference type="AlphaFoldDB" id="A0A239PKX9"/>
<evidence type="ECO:0000313" key="4">
    <source>
        <dbReference type="EMBL" id="SNT68468.1"/>
    </source>
</evidence>
<organism evidence="4 5">
    <name type="scientific">Paracoccus seriniphilus</name>
    <dbReference type="NCBI Taxonomy" id="184748"/>
    <lineage>
        <taxon>Bacteria</taxon>
        <taxon>Pseudomonadati</taxon>
        <taxon>Pseudomonadota</taxon>
        <taxon>Alphaproteobacteria</taxon>
        <taxon>Rhodobacterales</taxon>
        <taxon>Paracoccaceae</taxon>
        <taxon>Paracoccus</taxon>
    </lineage>
</organism>
<dbReference type="InterPro" id="IPR022479">
    <property type="entry name" value="PqqD_bac"/>
</dbReference>
<dbReference type="RefSeq" id="WP_089342406.1">
    <property type="nucleotide sequence ID" value="NZ_CP067129.1"/>
</dbReference>
<dbReference type="Pfam" id="PF05402">
    <property type="entry name" value="PqqD"/>
    <property type="match status" value="1"/>
</dbReference>
<dbReference type="InterPro" id="IPR041881">
    <property type="entry name" value="PqqD_sf"/>
</dbReference>
<dbReference type="NCBIfam" id="TIGR03859">
    <property type="entry name" value="PQQ_PqqD"/>
    <property type="match status" value="1"/>
</dbReference>
<sequence length="101" mass="11226">MNSPSSPLIGMDDIPYLPRGVRLQDDRVRGIRVLQAPERAIQLDQIGDAILSELDGSRSLSVIAAHLAARYQAPRDQIAADMREFLTGLIERRMVFVKDAP</sequence>
<comment type="pathway">
    <text evidence="1">Cofactor biosynthesis; pyrroloquinoline quinone biosynthesis.</text>
</comment>
<protein>
    <submittedName>
        <fullName evidence="4">Pyrroloquinoline quinone biosynthesis protein D</fullName>
    </submittedName>
</protein>
<dbReference type="OrthoDB" id="7995890at2"/>
<evidence type="ECO:0000256" key="3">
    <source>
        <dbReference type="ARBA" id="ARBA00022905"/>
    </source>
</evidence>
<reference evidence="4 5" key="1">
    <citation type="submission" date="2017-07" db="EMBL/GenBank/DDBJ databases">
        <authorList>
            <person name="Sun Z.S."/>
            <person name="Albrecht U."/>
            <person name="Echele G."/>
            <person name="Lee C.C."/>
        </authorList>
    </citation>
    <scope>NUCLEOTIDE SEQUENCE [LARGE SCALE GENOMIC DNA]</scope>
    <source>
        <strain evidence="4 5">DSM 14827</strain>
    </source>
</reference>
<evidence type="ECO:0000256" key="1">
    <source>
        <dbReference type="ARBA" id="ARBA00004886"/>
    </source>
</evidence>
<dbReference type="GO" id="GO:0018189">
    <property type="term" value="P:pyrroloquinoline quinone biosynthetic process"/>
    <property type="evidence" value="ECO:0007669"/>
    <property type="project" value="UniProtKB-UniPathway"/>
</dbReference>
<comment type="subunit">
    <text evidence="2">Monomer. Interacts with PqqE.</text>
</comment>
<gene>
    <name evidence="4" type="ORF">SAMN05444959_10121</name>
</gene>